<accession>X0S3S2</accession>
<dbReference type="EMBL" id="BARS01005589">
    <property type="protein sequence ID" value="GAF75718.1"/>
    <property type="molecule type" value="Genomic_DNA"/>
</dbReference>
<sequence length="48" mass="5369">MSKIIEYTKKIGGISGGIVGSPPKASKEKGKKYHEHLVKRYLEVLEKI</sequence>
<proteinExistence type="predicted"/>
<dbReference type="SUPFAM" id="SSF102215">
    <property type="entry name" value="Creatininase"/>
    <property type="match status" value="1"/>
</dbReference>
<comment type="caution">
    <text evidence="1">The sequence shown here is derived from an EMBL/GenBank/DDBJ whole genome shotgun (WGS) entry which is preliminary data.</text>
</comment>
<organism evidence="1">
    <name type="scientific">marine sediment metagenome</name>
    <dbReference type="NCBI Taxonomy" id="412755"/>
    <lineage>
        <taxon>unclassified sequences</taxon>
        <taxon>metagenomes</taxon>
        <taxon>ecological metagenomes</taxon>
    </lineage>
</organism>
<reference evidence="1" key="1">
    <citation type="journal article" date="2014" name="Front. Microbiol.">
        <title>High frequency of phylogenetically diverse reductive dehalogenase-homologous genes in deep subseafloor sedimentary metagenomes.</title>
        <authorList>
            <person name="Kawai M."/>
            <person name="Futagami T."/>
            <person name="Toyoda A."/>
            <person name="Takaki Y."/>
            <person name="Nishi S."/>
            <person name="Hori S."/>
            <person name="Arai W."/>
            <person name="Tsubouchi T."/>
            <person name="Morono Y."/>
            <person name="Uchiyama I."/>
            <person name="Ito T."/>
            <person name="Fujiyama A."/>
            <person name="Inagaki F."/>
            <person name="Takami H."/>
        </authorList>
    </citation>
    <scope>NUCLEOTIDE SEQUENCE</scope>
    <source>
        <strain evidence="1">Expedition CK06-06</strain>
    </source>
</reference>
<dbReference type="InterPro" id="IPR024087">
    <property type="entry name" value="Creatininase-like_sf"/>
</dbReference>
<name>X0S3S2_9ZZZZ</name>
<evidence type="ECO:0000313" key="1">
    <source>
        <dbReference type="EMBL" id="GAF75718.1"/>
    </source>
</evidence>
<gene>
    <name evidence="1" type="ORF">S01H1_10967</name>
</gene>
<dbReference type="AlphaFoldDB" id="X0S3S2"/>
<protein>
    <submittedName>
        <fullName evidence="1">Uncharacterized protein</fullName>
    </submittedName>
</protein>